<name>A0A6J5N9B9_9CAUD</name>
<accession>A0A6J5N9B9</accession>
<dbReference type="Gene3D" id="1.10.3230.20">
    <property type="entry name" value="P22 tail accessory factor (Gp4)"/>
    <property type="match status" value="2"/>
</dbReference>
<dbReference type="InterPro" id="IPR038258">
    <property type="entry name" value="Gp4_sf"/>
</dbReference>
<evidence type="ECO:0000313" key="1">
    <source>
        <dbReference type="EMBL" id="CAB4152229.1"/>
    </source>
</evidence>
<protein>
    <submittedName>
        <fullName evidence="1">Uncharacterized protein</fullName>
    </submittedName>
</protein>
<dbReference type="EMBL" id="LR796576">
    <property type="protein sequence ID" value="CAB4152229.1"/>
    <property type="molecule type" value="Genomic_DNA"/>
</dbReference>
<gene>
    <name evidence="1" type="ORF">UFOVP620_3</name>
</gene>
<organism evidence="1">
    <name type="scientific">uncultured Caudovirales phage</name>
    <dbReference type="NCBI Taxonomy" id="2100421"/>
    <lineage>
        <taxon>Viruses</taxon>
        <taxon>Duplodnaviria</taxon>
        <taxon>Heunggongvirae</taxon>
        <taxon>Uroviricota</taxon>
        <taxon>Caudoviricetes</taxon>
        <taxon>Peduoviridae</taxon>
        <taxon>Maltschvirus</taxon>
        <taxon>Maltschvirus maltsch</taxon>
    </lineage>
</organism>
<sequence length="329" mass="35468">MTQPIEIVSRALKDIGALEAGETPTPEAAQDAFEMLNDLIDQWSNEDMMVYNITEIIFPLIPGQIEYTIGPTPSTANFIGASFTGSISGNILTVTGITSGAVAQGQTLKGTGILAGTKIVQFLTGSGGNVNEVGTYQLNITYTAPVASTLITAYYQKPLLINEAYVRINTQSNGQPVLNGGLDYQVGILALSNYNQIGLKTLNGPWPKALYYNPNADSGNVFVWPNPAQGEMHMFASTIFSNYDGLYDTIVLPQGYSMALRWCLAERLMPMYGKASPTQIAMIQQYAAQSKSTIKRSNMQPIASAGYPDAMLVGRAKDAGWILSGGFFR</sequence>
<reference evidence="1" key="1">
    <citation type="submission" date="2020-04" db="EMBL/GenBank/DDBJ databases">
        <authorList>
            <person name="Chiriac C."/>
            <person name="Salcher M."/>
            <person name="Ghai R."/>
            <person name="Kavagutti S V."/>
        </authorList>
    </citation>
    <scope>NUCLEOTIDE SEQUENCE</scope>
</reference>
<proteinExistence type="predicted"/>